<dbReference type="Proteomes" id="UP000574761">
    <property type="component" value="Unassembled WGS sequence"/>
</dbReference>
<comment type="similarity">
    <text evidence="1">Belongs to the LysR transcriptional regulatory family.</text>
</comment>
<dbReference type="InterPro" id="IPR058163">
    <property type="entry name" value="LysR-type_TF_proteobact-type"/>
</dbReference>
<evidence type="ECO:0000256" key="1">
    <source>
        <dbReference type="ARBA" id="ARBA00009437"/>
    </source>
</evidence>
<evidence type="ECO:0000256" key="4">
    <source>
        <dbReference type="ARBA" id="ARBA00023163"/>
    </source>
</evidence>
<sequence>MKHLPSTQSLRALDRFARHGSVWKAADELNLTRSAVSHQLRLLERDLGFQLLNRVGTRIELTEQGMGYALDVRRALNTISGSAARHASRGVSGTINVCCTPGFASSWLCARISDFREAHPDVRLTIQTPRRLDDVSNPDVDVFIAFGTGYWPDMQVELLKEVDFTPLCSPVLLNKVTNLSGPADLGRACLLHLVDDADWENWLTVAGVDPALSRSGITFSDMNLVYSAAMSAQGVAMGDEFICRGAMANGALVRPFDIKIKSKNAYYLVVSDAKADTSSVNAFADWLREEVMENDAGSLAG</sequence>
<keyword evidence="3" id="KW-0238">DNA-binding</keyword>
<name>A0A7W6DBJ2_9HYPH</name>
<dbReference type="RefSeq" id="WP_183802734.1">
    <property type="nucleotide sequence ID" value="NZ_JACIEE010000004.1"/>
</dbReference>
<evidence type="ECO:0000313" key="7">
    <source>
        <dbReference type="Proteomes" id="UP000574761"/>
    </source>
</evidence>
<dbReference type="Gene3D" id="3.40.190.10">
    <property type="entry name" value="Periplasmic binding protein-like II"/>
    <property type="match status" value="2"/>
</dbReference>
<dbReference type="AlphaFoldDB" id="A0A7W6DBJ2"/>
<dbReference type="PANTHER" id="PTHR30537:SF74">
    <property type="entry name" value="HTH-TYPE TRANSCRIPTIONAL REGULATOR TRPI"/>
    <property type="match status" value="1"/>
</dbReference>
<dbReference type="PROSITE" id="PS50931">
    <property type="entry name" value="HTH_LYSR"/>
    <property type="match status" value="1"/>
</dbReference>
<dbReference type="SUPFAM" id="SSF53850">
    <property type="entry name" value="Periplasmic binding protein-like II"/>
    <property type="match status" value="1"/>
</dbReference>
<dbReference type="Pfam" id="PF00126">
    <property type="entry name" value="HTH_1"/>
    <property type="match status" value="1"/>
</dbReference>
<protein>
    <submittedName>
        <fullName evidence="6">LysR family glycine cleavage system transcriptional activator</fullName>
    </submittedName>
</protein>
<reference evidence="6 7" key="1">
    <citation type="submission" date="2020-08" db="EMBL/GenBank/DDBJ databases">
        <title>Genomic Encyclopedia of Type Strains, Phase IV (KMG-IV): sequencing the most valuable type-strain genomes for metagenomic binning, comparative biology and taxonomic classification.</title>
        <authorList>
            <person name="Goeker M."/>
        </authorList>
    </citation>
    <scope>NUCLEOTIDE SEQUENCE [LARGE SCALE GENOMIC DNA]</scope>
    <source>
        <strain evidence="6 7">DSM 100211</strain>
    </source>
</reference>
<feature type="domain" description="HTH lysR-type" evidence="5">
    <location>
        <begin position="5"/>
        <end position="62"/>
    </location>
</feature>
<dbReference type="CDD" id="cd08432">
    <property type="entry name" value="PBP2_GcdR_TrpI_HvrB_AmpR_like"/>
    <property type="match status" value="1"/>
</dbReference>
<dbReference type="Gene3D" id="1.10.10.10">
    <property type="entry name" value="Winged helix-like DNA-binding domain superfamily/Winged helix DNA-binding domain"/>
    <property type="match status" value="1"/>
</dbReference>
<accession>A0A7W6DBJ2</accession>
<keyword evidence="2" id="KW-0805">Transcription regulation</keyword>
<dbReference type="InterPro" id="IPR036390">
    <property type="entry name" value="WH_DNA-bd_sf"/>
</dbReference>
<keyword evidence="4" id="KW-0804">Transcription</keyword>
<proteinExistence type="inferred from homology"/>
<evidence type="ECO:0000259" key="5">
    <source>
        <dbReference type="PROSITE" id="PS50931"/>
    </source>
</evidence>
<dbReference type="GO" id="GO:0006351">
    <property type="term" value="P:DNA-templated transcription"/>
    <property type="evidence" value="ECO:0007669"/>
    <property type="project" value="TreeGrafter"/>
</dbReference>
<dbReference type="PANTHER" id="PTHR30537">
    <property type="entry name" value="HTH-TYPE TRANSCRIPTIONAL REGULATOR"/>
    <property type="match status" value="1"/>
</dbReference>
<keyword evidence="7" id="KW-1185">Reference proteome</keyword>
<comment type="caution">
    <text evidence="6">The sequence shown here is derived from an EMBL/GenBank/DDBJ whole genome shotgun (WGS) entry which is preliminary data.</text>
</comment>
<dbReference type="InterPro" id="IPR036388">
    <property type="entry name" value="WH-like_DNA-bd_sf"/>
</dbReference>
<evidence type="ECO:0000256" key="3">
    <source>
        <dbReference type="ARBA" id="ARBA00023125"/>
    </source>
</evidence>
<gene>
    <name evidence="6" type="ORF">GGQ64_001923</name>
</gene>
<evidence type="ECO:0000256" key="2">
    <source>
        <dbReference type="ARBA" id="ARBA00023015"/>
    </source>
</evidence>
<dbReference type="GO" id="GO:0043565">
    <property type="term" value="F:sequence-specific DNA binding"/>
    <property type="evidence" value="ECO:0007669"/>
    <property type="project" value="TreeGrafter"/>
</dbReference>
<dbReference type="InterPro" id="IPR000847">
    <property type="entry name" value="LysR_HTH_N"/>
</dbReference>
<evidence type="ECO:0000313" key="6">
    <source>
        <dbReference type="EMBL" id="MBB3976723.1"/>
    </source>
</evidence>
<dbReference type="InterPro" id="IPR005119">
    <property type="entry name" value="LysR_subst-bd"/>
</dbReference>
<dbReference type="SUPFAM" id="SSF46785">
    <property type="entry name" value="Winged helix' DNA-binding domain"/>
    <property type="match status" value="1"/>
</dbReference>
<dbReference type="GO" id="GO:0003700">
    <property type="term" value="F:DNA-binding transcription factor activity"/>
    <property type="evidence" value="ECO:0007669"/>
    <property type="project" value="InterPro"/>
</dbReference>
<dbReference type="EMBL" id="JACIEE010000004">
    <property type="protein sequence ID" value="MBB3976723.1"/>
    <property type="molecule type" value="Genomic_DNA"/>
</dbReference>
<dbReference type="Pfam" id="PF03466">
    <property type="entry name" value="LysR_substrate"/>
    <property type="match status" value="1"/>
</dbReference>
<organism evidence="6 7">
    <name type="scientific">Mycoplana azooxidifex</name>
    <dbReference type="NCBI Taxonomy" id="1636188"/>
    <lineage>
        <taxon>Bacteria</taxon>
        <taxon>Pseudomonadati</taxon>
        <taxon>Pseudomonadota</taxon>
        <taxon>Alphaproteobacteria</taxon>
        <taxon>Hyphomicrobiales</taxon>
        <taxon>Rhizobiaceae</taxon>
        <taxon>Mycoplana</taxon>
    </lineage>
</organism>